<sequence>MSSSEASAKMKVKAAPVITLSLVFILANFAGLCVSALQEGFYRGKCGVADVELIVAGVVTTRFFMDPTIVAALLRLQFHDCFVNGCDASILIDGSNSEKTAQQNHRLRGYDIIDEAKAIVEKVCPGVVSCADLIAIATRDAVLLGGGGRYNVQTGRRDGLVSLAQNVSLLGPLASVPESIKLFAKKGLSATDMVILLGAHSVGVTRCSSIKHRLYNYKKTGKPDPTIDPFLANLLRSICPQNSSVDNIVNLDQMPLGPLILDNSYYKQLMVNRGILQIDQELATKPCTRKVVRKLATSLDFPAQFHAAMVKLGAIEVLTGKQGEVRRHCRARNKPSSS</sequence>
<dbReference type="PANTHER" id="PTHR31517:SF59">
    <property type="entry name" value="PEROXIDASE"/>
    <property type="match status" value="1"/>
</dbReference>
<evidence type="ECO:0000256" key="11">
    <source>
        <dbReference type="ARBA" id="ARBA00022837"/>
    </source>
</evidence>
<dbReference type="PRINTS" id="PR00461">
    <property type="entry name" value="PLPEROXIDASE"/>
</dbReference>
<dbReference type="PROSITE" id="PS00436">
    <property type="entry name" value="PEROXIDASE_2"/>
    <property type="match status" value="1"/>
</dbReference>
<feature type="site" description="Transition state stabilizer" evidence="19">
    <location>
        <position position="75"/>
    </location>
</feature>
<dbReference type="InterPro" id="IPR033905">
    <property type="entry name" value="Secretory_peroxidase"/>
</dbReference>
<keyword evidence="16 21" id="KW-0376">Hydrogen peroxide</keyword>
<comment type="cofactor">
    <cofactor evidence="18 21">
        <name>Ca(2+)</name>
        <dbReference type="ChEBI" id="CHEBI:29108"/>
    </cofactor>
    <text evidence="18 21">Binds 2 calcium ions per subunit.</text>
</comment>
<reference evidence="23 24" key="1">
    <citation type="journal article" date="2021" name="Commun. Biol.">
        <title>The genome of Shorea leprosula (Dipterocarpaceae) highlights the ecological relevance of drought in aseasonal tropical rainforests.</title>
        <authorList>
            <person name="Ng K.K.S."/>
            <person name="Kobayashi M.J."/>
            <person name="Fawcett J.A."/>
            <person name="Hatakeyama M."/>
            <person name="Paape T."/>
            <person name="Ng C.H."/>
            <person name="Ang C.C."/>
            <person name="Tnah L.H."/>
            <person name="Lee C.T."/>
            <person name="Nishiyama T."/>
            <person name="Sese J."/>
            <person name="O'Brien M.J."/>
            <person name="Copetti D."/>
            <person name="Mohd Noor M.I."/>
            <person name="Ong R.C."/>
            <person name="Putra M."/>
            <person name="Sireger I.Z."/>
            <person name="Indrioko S."/>
            <person name="Kosugi Y."/>
            <person name="Izuno A."/>
            <person name="Isagi Y."/>
            <person name="Lee S.L."/>
            <person name="Shimizu K.K."/>
        </authorList>
    </citation>
    <scope>NUCLEOTIDE SEQUENCE [LARGE SCALE GENOMIC DNA]</scope>
    <source>
        <strain evidence="23">214</strain>
    </source>
</reference>
<evidence type="ECO:0000256" key="3">
    <source>
        <dbReference type="ARBA" id="ARBA00004613"/>
    </source>
</evidence>
<dbReference type="Gene3D" id="1.10.520.10">
    <property type="match status" value="1"/>
</dbReference>
<dbReference type="InterPro" id="IPR019793">
    <property type="entry name" value="Peroxidases_heam-ligand_BS"/>
</dbReference>
<comment type="similarity">
    <text evidence="21">Belongs to the peroxidase family. Classical plant (class III) peroxidase subfamily.</text>
</comment>
<comment type="caution">
    <text evidence="23">The sequence shown here is derived from an EMBL/GenBank/DDBJ whole genome shotgun (WGS) entry which is preliminary data.</text>
</comment>
<keyword evidence="11 18" id="KW-0106">Calcium</keyword>
<evidence type="ECO:0000256" key="5">
    <source>
        <dbReference type="ARBA" id="ARBA00012313"/>
    </source>
</evidence>
<dbReference type="PANTHER" id="PTHR31517">
    <property type="match status" value="1"/>
</dbReference>
<keyword evidence="8 21" id="KW-0349">Heme</keyword>
<feature type="binding site" evidence="18">
    <location>
        <position position="252"/>
    </location>
    <ligand>
        <name>Ca(2+)</name>
        <dbReference type="ChEBI" id="CHEBI:29108"/>
        <label>2</label>
    </ligand>
</feature>
<evidence type="ECO:0000256" key="21">
    <source>
        <dbReference type="RuleBase" id="RU362060"/>
    </source>
</evidence>
<feature type="binding site" description="axial binding residue" evidence="18">
    <location>
        <position position="200"/>
    </location>
    <ligand>
        <name>heme b</name>
        <dbReference type="ChEBI" id="CHEBI:60344"/>
    </ligand>
    <ligandPart>
        <name>Fe</name>
        <dbReference type="ChEBI" id="CHEBI:18248"/>
    </ligandPart>
</feature>
<dbReference type="FunFam" id="1.10.420.10:FF:000007">
    <property type="entry name" value="Peroxidase"/>
    <property type="match status" value="1"/>
</dbReference>
<proteinExistence type="inferred from homology"/>
<evidence type="ECO:0000256" key="12">
    <source>
        <dbReference type="ARBA" id="ARBA00023002"/>
    </source>
</evidence>
<protein>
    <recommendedName>
        <fullName evidence="5 21">Peroxidase</fullName>
        <ecNumber evidence="5 21">1.11.1.7</ecNumber>
    </recommendedName>
</protein>
<comment type="catalytic activity">
    <reaction evidence="1 21">
        <text>2 a phenolic donor + H2O2 = 2 a phenolic radical donor + 2 H2O</text>
        <dbReference type="Rhea" id="RHEA:56136"/>
        <dbReference type="ChEBI" id="CHEBI:15377"/>
        <dbReference type="ChEBI" id="CHEBI:16240"/>
        <dbReference type="ChEBI" id="CHEBI:139520"/>
        <dbReference type="ChEBI" id="CHEBI:139521"/>
        <dbReference type="EC" id="1.11.1.7"/>
    </reaction>
</comment>
<feature type="binding site" evidence="18">
    <location>
        <position position="89"/>
    </location>
    <ligand>
        <name>Ca(2+)</name>
        <dbReference type="ChEBI" id="CHEBI:29108"/>
        <label>1</label>
    </ligand>
</feature>
<evidence type="ECO:0000256" key="9">
    <source>
        <dbReference type="ARBA" id="ARBA00022723"/>
    </source>
</evidence>
<dbReference type="FunFam" id="1.10.520.10:FF:000006">
    <property type="entry name" value="Peroxidase"/>
    <property type="match status" value="1"/>
</dbReference>
<dbReference type="EC" id="1.11.1.7" evidence="5 21"/>
<evidence type="ECO:0000256" key="13">
    <source>
        <dbReference type="ARBA" id="ARBA00023004"/>
    </source>
</evidence>
<evidence type="ECO:0000256" key="4">
    <source>
        <dbReference type="ARBA" id="ARBA00006873"/>
    </source>
</evidence>
<keyword evidence="7 21" id="KW-0575">Peroxidase</keyword>
<dbReference type="Pfam" id="PF00141">
    <property type="entry name" value="peroxidase"/>
    <property type="match status" value="1"/>
</dbReference>
<comment type="similarity">
    <text evidence="4">Belongs to the peroxidase family. Ascorbate peroxidase subfamily.</text>
</comment>
<evidence type="ECO:0000256" key="17">
    <source>
        <dbReference type="PIRSR" id="PIRSR600823-1"/>
    </source>
</evidence>
<keyword evidence="13 18" id="KW-0408">Iron</keyword>
<feature type="disulfide bond" evidence="20">
    <location>
        <begin position="81"/>
        <end position="86"/>
    </location>
</feature>
<dbReference type="GO" id="GO:0046872">
    <property type="term" value="F:metal ion binding"/>
    <property type="evidence" value="ECO:0007669"/>
    <property type="project" value="UniProtKB-UniRule"/>
</dbReference>
<keyword evidence="9 18" id="KW-0479">Metal-binding</keyword>
<evidence type="ECO:0000256" key="14">
    <source>
        <dbReference type="ARBA" id="ARBA00023157"/>
    </source>
</evidence>
<comment type="cofactor">
    <cofactor evidence="18 21">
        <name>heme b</name>
        <dbReference type="ChEBI" id="CHEBI:60344"/>
    </cofactor>
    <text evidence="18 21">Binds 1 heme b (iron(II)-protoporphyrin IX) group per subunit.</text>
</comment>
<dbReference type="GO" id="GO:0005576">
    <property type="term" value="C:extracellular region"/>
    <property type="evidence" value="ECO:0007669"/>
    <property type="project" value="UniProtKB-SubCell"/>
</dbReference>
<feature type="disulfide bond" evidence="20">
    <location>
        <begin position="46"/>
        <end position="124"/>
    </location>
</feature>
<accession>A0AAV5JS37</accession>
<feature type="disulfide bond" evidence="20">
    <location>
        <begin position="130"/>
        <end position="329"/>
    </location>
</feature>
<dbReference type="GO" id="GO:0006979">
    <property type="term" value="P:response to oxidative stress"/>
    <property type="evidence" value="ECO:0007669"/>
    <property type="project" value="UniProtKB-UniRule"/>
</dbReference>
<keyword evidence="24" id="KW-1185">Reference proteome</keyword>
<feature type="binding site" evidence="18">
    <location>
        <position position="98"/>
    </location>
    <ligand>
        <name>Ca(2+)</name>
        <dbReference type="ChEBI" id="CHEBI:29108"/>
        <label>1</label>
    </ligand>
</feature>
<dbReference type="InterPro" id="IPR000823">
    <property type="entry name" value="Peroxidase_pln"/>
</dbReference>
<dbReference type="InterPro" id="IPR002016">
    <property type="entry name" value="Haem_peroxidase"/>
</dbReference>
<feature type="disulfide bond" evidence="20">
    <location>
        <begin position="207"/>
        <end position="239"/>
    </location>
</feature>
<keyword evidence="6 21" id="KW-0964">Secreted</keyword>
<evidence type="ECO:0000256" key="7">
    <source>
        <dbReference type="ARBA" id="ARBA00022559"/>
    </source>
</evidence>
<dbReference type="InterPro" id="IPR019794">
    <property type="entry name" value="Peroxidases_AS"/>
</dbReference>
<keyword evidence="10" id="KW-0732">Signal</keyword>
<evidence type="ECO:0000256" key="10">
    <source>
        <dbReference type="ARBA" id="ARBA00022729"/>
    </source>
</evidence>
<dbReference type="PROSITE" id="PS50873">
    <property type="entry name" value="PEROXIDASE_4"/>
    <property type="match status" value="1"/>
</dbReference>
<evidence type="ECO:0000256" key="18">
    <source>
        <dbReference type="PIRSR" id="PIRSR600823-3"/>
    </source>
</evidence>
<feature type="binding site" evidence="18">
    <location>
        <position position="85"/>
    </location>
    <ligand>
        <name>Ca(2+)</name>
        <dbReference type="ChEBI" id="CHEBI:29108"/>
        <label>1</label>
    </ligand>
</feature>
<feature type="domain" description="Plant heme peroxidase family profile" evidence="22">
    <location>
        <begin position="36"/>
        <end position="333"/>
    </location>
</feature>
<dbReference type="GO" id="GO:0140825">
    <property type="term" value="F:lactoperoxidase activity"/>
    <property type="evidence" value="ECO:0007669"/>
    <property type="project" value="UniProtKB-EC"/>
</dbReference>
<organism evidence="23 24">
    <name type="scientific">Rubroshorea leprosula</name>
    <dbReference type="NCBI Taxonomy" id="152421"/>
    <lineage>
        <taxon>Eukaryota</taxon>
        <taxon>Viridiplantae</taxon>
        <taxon>Streptophyta</taxon>
        <taxon>Embryophyta</taxon>
        <taxon>Tracheophyta</taxon>
        <taxon>Spermatophyta</taxon>
        <taxon>Magnoliopsida</taxon>
        <taxon>eudicotyledons</taxon>
        <taxon>Gunneridae</taxon>
        <taxon>Pentapetalae</taxon>
        <taxon>rosids</taxon>
        <taxon>malvids</taxon>
        <taxon>Malvales</taxon>
        <taxon>Dipterocarpaceae</taxon>
        <taxon>Rubroshorea</taxon>
    </lineage>
</organism>
<evidence type="ECO:0000259" key="22">
    <source>
        <dbReference type="PROSITE" id="PS50873"/>
    </source>
</evidence>
<keyword evidence="14 20" id="KW-1015">Disulfide bond</keyword>
<gene>
    <name evidence="23" type="ORF">SLEP1_g27978</name>
</gene>
<evidence type="ECO:0000256" key="16">
    <source>
        <dbReference type="ARBA" id="ARBA00023324"/>
    </source>
</evidence>
<evidence type="ECO:0000256" key="15">
    <source>
        <dbReference type="ARBA" id="ARBA00023180"/>
    </source>
</evidence>
<evidence type="ECO:0000256" key="20">
    <source>
        <dbReference type="PIRSR" id="PIRSR600823-5"/>
    </source>
</evidence>
<evidence type="ECO:0000256" key="1">
    <source>
        <dbReference type="ARBA" id="ARBA00000189"/>
    </source>
</evidence>
<dbReference type="Proteomes" id="UP001054252">
    <property type="component" value="Unassembled WGS sequence"/>
</dbReference>
<dbReference type="CDD" id="cd00693">
    <property type="entry name" value="secretory_peroxidase"/>
    <property type="match status" value="1"/>
</dbReference>
<feature type="binding site" evidence="18">
    <location>
        <position position="80"/>
    </location>
    <ligand>
        <name>Ca(2+)</name>
        <dbReference type="ChEBI" id="CHEBI:29108"/>
        <label>1</label>
    </ligand>
</feature>
<evidence type="ECO:0000256" key="19">
    <source>
        <dbReference type="PIRSR" id="PIRSR600823-4"/>
    </source>
</evidence>
<keyword evidence="15" id="KW-0325">Glycoprotein</keyword>
<dbReference type="Gene3D" id="1.10.420.10">
    <property type="entry name" value="Peroxidase, domain 2"/>
    <property type="match status" value="1"/>
</dbReference>
<comment type="subcellular location">
    <subcellularLocation>
        <location evidence="3 21">Secreted</location>
    </subcellularLocation>
</comment>
<evidence type="ECO:0000256" key="2">
    <source>
        <dbReference type="ARBA" id="ARBA00002322"/>
    </source>
</evidence>
<comment type="function">
    <text evidence="2">Removal of H(2)O(2), oxidation of toxic reductants, biosynthesis and degradation of lignin, suberization, auxin catabolism, response to environmental stresses such as wounding, pathogen attack and oxidative stress. These functions might be dependent on each isozyme/isoform in each plant tissue.</text>
</comment>
<feature type="binding site" evidence="18">
    <location>
        <position position="87"/>
    </location>
    <ligand>
        <name>Ca(2+)</name>
        <dbReference type="ChEBI" id="CHEBI:29108"/>
        <label>1</label>
    </ligand>
</feature>
<feature type="active site" description="Proton acceptor" evidence="17">
    <location>
        <position position="79"/>
    </location>
</feature>
<evidence type="ECO:0000313" key="23">
    <source>
        <dbReference type="EMBL" id="GKV17469.1"/>
    </source>
</evidence>
<dbReference type="GO" id="GO:0020037">
    <property type="term" value="F:heme binding"/>
    <property type="evidence" value="ECO:0007669"/>
    <property type="project" value="UniProtKB-UniRule"/>
</dbReference>
<dbReference type="GO" id="GO:0042744">
    <property type="term" value="P:hydrogen peroxide catabolic process"/>
    <property type="evidence" value="ECO:0007669"/>
    <property type="project" value="UniProtKB-KW"/>
</dbReference>
<dbReference type="AlphaFoldDB" id="A0AAV5JS37"/>
<dbReference type="SUPFAM" id="SSF48113">
    <property type="entry name" value="Heme-dependent peroxidases"/>
    <property type="match status" value="1"/>
</dbReference>
<keyword evidence="12 21" id="KW-0560">Oxidoreductase</keyword>
<evidence type="ECO:0000256" key="8">
    <source>
        <dbReference type="ARBA" id="ARBA00022617"/>
    </source>
</evidence>
<name>A0AAV5JS37_9ROSI</name>
<feature type="binding site" evidence="18">
    <location>
        <position position="83"/>
    </location>
    <ligand>
        <name>Ca(2+)</name>
        <dbReference type="ChEBI" id="CHEBI:29108"/>
        <label>1</label>
    </ligand>
</feature>
<evidence type="ECO:0000256" key="6">
    <source>
        <dbReference type="ARBA" id="ARBA00022525"/>
    </source>
</evidence>
<dbReference type="PRINTS" id="PR00458">
    <property type="entry name" value="PEROXIDASE"/>
</dbReference>
<evidence type="ECO:0000313" key="24">
    <source>
        <dbReference type="Proteomes" id="UP001054252"/>
    </source>
</evidence>
<dbReference type="EMBL" id="BPVZ01000048">
    <property type="protein sequence ID" value="GKV17469.1"/>
    <property type="molecule type" value="Genomic_DNA"/>
</dbReference>
<dbReference type="PROSITE" id="PS00435">
    <property type="entry name" value="PEROXIDASE_1"/>
    <property type="match status" value="1"/>
</dbReference>
<feature type="binding site" evidence="18">
    <location>
        <position position="262"/>
    </location>
    <ligand>
        <name>Ca(2+)</name>
        <dbReference type="ChEBI" id="CHEBI:29108"/>
        <label>2</label>
    </ligand>
</feature>
<dbReference type="InterPro" id="IPR010255">
    <property type="entry name" value="Haem_peroxidase_sf"/>
</dbReference>